<feature type="domain" description="N-acetyltransferase" evidence="1">
    <location>
        <begin position="11"/>
        <end position="156"/>
    </location>
</feature>
<dbReference type="EMBL" id="JAACYS010000100">
    <property type="protein sequence ID" value="NCU18979.1"/>
    <property type="molecule type" value="Genomic_DNA"/>
</dbReference>
<gene>
    <name evidence="2" type="ORF">GW534_15010</name>
</gene>
<dbReference type="SUPFAM" id="SSF55729">
    <property type="entry name" value="Acyl-CoA N-acyltransferases (Nat)"/>
    <property type="match status" value="1"/>
</dbReference>
<evidence type="ECO:0000259" key="1">
    <source>
        <dbReference type="PROSITE" id="PS51186"/>
    </source>
</evidence>
<keyword evidence="3" id="KW-1185">Reference proteome</keyword>
<dbReference type="Gene3D" id="3.40.630.30">
    <property type="match status" value="1"/>
</dbReference>
<dbReference type="PANTHER" id="PTHR43792">
    <property type="entry name" value="GNAT FAMILY, PUTATIVE (AFU_ORTHOLOGUE AFUA_3G00765)-RELATED-RELATED"/>
    <property type="match status" value="1"/>
</dbReference>
<evidence type="ECO:0000313" key="2">
    <source>
        <dbReference type="EMBL" id="NCU18979.1"/>
    </source>
</evidence>
<name>A0ABX0A697_9BACI</name>
<dbReference type="Pfam" id="PF13302">
    <property type="entry name" value="Acetyltransf_3"/>
    <property type="match status" value="1"/>
</dbReference>
<dbReference type="InterPro" id="IPR000182">
    <property type="entry name" value="GNAT_dom"/>
</dbReference>
<accession>A0ABX0A697</accession>
<dbReference type="PROSITE" id="PS51186">
    <property type="entry name" value="GNAT"/>
    <property type="match status" value="1"/>
</dbReference>
<dbReference type="Proteomes" id="UP000743899">
    <property type="component" value="Unassembled WGS sequence"/>
</dbReference>
<dbReference type="InterPro" id="IPR051531">
    <property type="entry name" value="N-acetyltransferase"/>
</dbReference>
<protein>
    <submittedName>
        <fullName evidence="2">GNAT family N-acetyltransferase</fullName>
    </submittedName>
</protein>
<dbReference type="InterPro" id="IPR016181">
    <property type="entry name" value="Acyl_CoA_acyltransferase"/>
</dbReference>
<sequence>MGELYFTPLKDELEDLVNFFIENTWEFHSDPHPSKYKVIQSFHNGWYQDGRETFWINKDDKKIGLIIIDDINDTIPLFDVRLATEWRGKGYGTQAVNWIKDYIFNLPDKKIRIEAYTRYDNIPMRKALTKCGFVKEGYLRDAWENDDGTIMDTLIYAITRSDWEYGTVTPIKLDEEPY</sequence>
<comment type="caution">
    <text evidence="2">The sequence shown here is derived from an EMBL/GenBank/DDBJ whole genome shotgun (WGS) entry which is preliminary data.</text>
</comment>
<proteinExistence type="predicted"/>
<dbReference type="RefSeq" id="WP_161921805.1">
    <property type="nucleotide sequence ID" value="NZ_JAACYS010000100.1"/>
</dbReference>
<evidence type="ECO:0000313" key="3">
    <source>
        <dbReference type="Proteomes" id="UP000743899"/>
    </source>
</evidence>
<organism evidence="2 3">
    <name type="scientific">Pallidibacillus pasinlerensis</name>
    <dbReference type="NCBI Taxonomy" id="2703818"/>
    <lineage>
        <taxon>Bacteria</taxon>
        <taxon>Bacillati</taxon>
        <taxon>Bacillota</taxon>
        <taxon>Bacilli</taxon>
        <taxon>Bacillales</taxon>
        <taxon>Bacillaceae</taxon>
        <taxon>Pallidibacillus</taxon>
    </lineage>
</organism>
<reference evidence="2 3" key="1">
    <citation type="submission" date="2020-01" db="EMBL/GenBank/DDBJ databases">
        <title>A novel Bacillus sp. from Pasinler.</title>
        <authorList>
            <person name="Adiguzel A."/>
            <person name="Ay H."/>
            <person name="Baltaci M.O."/>
        </authorList>
    </citation>
    <scope>NUCLEOTIDE SEQUENCE [LARGE SCALE GENOMIC DNA]</scope>
    <source>
        <strain evidence="2 3">P1</strain>
    </source>
</reference>